<proteinExistence type="inferred from homology"/>
<evidence type="ECO:0000256" key="4">
    <source>
        <dbReference type="ARBA" id="ARBA00020585"/>
    </source>
</evidence>
<comment type="pathway">
    <text evidence="2">Glycan metabolism; osmoregulated periplasmic glucan (OPG) biosynthesis.</text>
</comment>
<dbReference type="CDD" id="cd04191">
    <property type="entry name" value="Glucan_BSP_MdoH"/>
    <property type="match status" value="1"/>
</dbReference>
<dbReference type="InterPro" id="IPR029044">
    <property type="entry name" value="Nucleotide-diphossugar_trans"/>
</dbReference>
<dbReference type="GO" id="GO:0016758">
    <property type="term" value="F:hexosyltransferase activity"/>
    <property type="evidence" value="ECO:0007669"/>
    <property type="project" value="TreeGrafter"/>
</dbReference>
<evidence type="ECO:0000256" key="12">
    <source>
        <dbReference type="SAM" id="Phobius"/>
    </source>
</evidence>
<evidence type="ECO:0000256" key="8">
    <source>
        <dbReference type="ARBA" id="ARBA00022679"/>
    </source>
</evidence>
<dbReference type="Proteomes" id="UP000324479">
    <property type="component" value="Unassembled WGS sequence"/>
</dbReference>
<evidence type="ECO:0000313" key="14">
    <source>
        <dbReference type="EMBL" id="KAA5546152.1"/>
    </source>
</evidence>
<dbReference type="AlphaFoldDB" id="A0A5M6DIU8"/>
<feature type="transmembrane region" description="Helical" evidence="12">
    <location>
        <begin position="370"/>
        <end position="395"/>
    </location>
</feature>
<dbReference type="InterPro" id="IPR001173">
    <property type="entry name" value="Glyco_trans_2-like"/>
</dbReference>
<evidence type="ECO:0000256" key="10">
    <source>
        <dbReference type="ARBA" id="ARBA00022989"/>
    </source>
</evidence>
<feature type="transmembrane region" description="Helical" evidence="12">
    <location>
        <begin position="530"/>
        <end position="550"/>
    </location>
</feature>
<keyword evidence="11 12" id="KW-0472">Membrane</keyword>
<keyword evidence="9 12" id="KW-0812">Transmembrane</keyword>
<dbReference type="NCBIfam" id="NF003958">
    <property type="entry name" value="PRK05454.2-1"/>
    <property type="match status" value="1"/>
</dbReference>
<evidence type="ECO:0000256" key="9">
    <source>
        <dbReference type="ARBA" id="ARBA00022692"/>
    </source>
</evidence>
<feature type="domain" description="Glycosyltransferase 2-like" evidence="13">
    <location>
        <begin position="199"/>
        <end position="392"/>
    </location>
</feature>
<sequence>MENLPMRAERVFVFAVTLTVSVAALMMYQCVLRADSLVSPMEWVSAVLFAILAVWLSFSLAIAILGFVSLFRDRITIQKQERLPNIAPPDPNKRTSVLVPIYNESTSDVFAGVEAMYRSLAATGMSDRFDFFVLSDSREISIWLAEEAAWKKLVARLRREFPESRCGVHYRHRSNNVARKAGNISEFCRKWGSHYDYMIVLDADSLVEGETMLAMVRRMDRDDRLGIYQVPPVPIGRDSLLARIQQFSSDVYGPIFTAGFSRFSGPDANYFGHNAILRMAPFIKHCELPRLPGEAPLGGEILSHDFVEAALMSRAGYKVEIADSLGGSYEECPTTLGDFAKRDQRWCQGNLQHAFLLISEGFRPLSRLHFLTGVLSYCASPIWILFLATTLVIAFGTEAIGQPWPDYGLALFVATMVVLATPKLLALAICCLDRPAMRQRGGFFAVLTGAVTETLISILMSPIMALHHTRFVGSNLAGFSVSWDAQQRGEHGITWRQAFAESRPALWVAAGLTLLLSIGAPHLLPWFAPILLGLWFAPALTVLMGSAAVGRRLRRWNVLRTQFETSPPAIQRLRDEIFDRMNHDSAVQPETALTFESVIRSHDWIDFHAGLLQSTETSSPADDQARRIANSIRLIGPIEDIPPTIQFQLLSDHELLLSIRN</sequence>
<keyword evidence="15" id="KW-1185">Reference proteome</keyword>
<reference evidence="14 15" key="1">
    <citation type="submission" date="2019-08" db="EMBL/GenBank/DDBJ databases">
        <authorList>
            <person name="Dhanesh K."/>
            <person name="Kumar G."/>
            <person name="Sasikala C."/>
            <person name="Venkata Ramana C."/>
        </authorList>
    </citation>
    <scope>NUCLEOTIDE SEQUENCE [LARGE SCALE GENOMIC DNA]</scope>
    <source>
        <strain evidence="14 15">JC645</strain>
    </source>
</reference>
<dbReference type="GO" id="GO:0005886">
    <property type="term" value="C:plasma membrane"/>
    <property type="evidence" value="ECO:0007669"/>
    <property type="project" value="UniProtKB-SubCell"/>
</dbReference>
<evidence type="ECO:0000256" key="2">
    <source>
        <dbReference type="ARBA" id="ARBA00005001"/>
    </source>
</evidence>
<dbReference type="SUPFAM" id="SSF53448">
    <property type="entry name" value="Nucleotide-diphospho-sugar transferases"/>
    <property type="match status" value="1"/>
</dbReference>
<dbReference type="PANTHER" id="PTHR43867">
    <property type="entry name" value="CELLULOSE SYNTHASE CATALYTIC SUBUNIT A [UDP-FORMING]"/>
    <property type="match status" value="1"/>
</dbReference>
<organism evidence="14 15">
    <name type="scientific">Roseiconus nitratireducens</name>
    <dbReference type="NCBI Taxonomy" id="2605748"/>
    <lineage>
        <taxon>Bacteria</taxon>
        <taxon>Pseudomonadati</taxon>
        <taxon>Planctomycetota</taxon>
        <taxon>Planctomycetia</taxon>
        <taxon>Pirellulales</taxon>
        <taxon>Pirellulaceae</taxon>
        <taxon>Roseiconus</taxon>
    </lineage>
</organism>
<evidence type="ECO:0000256" key="6">
    <source>
        <dbReference type="ARBA" id="ARBA00022519"/>
    </source>
</evidence>
<comment type="similarity">
    <text evidence="3">Belongs to the glycosyltransferase 2 family. OpgH subfamily.</text>
</comment>
<evidence type="ECO:0000256" key="7">
    <source>
        <dbReference type="ARBA" id="ARBA00022676"/>
    </source>
</evidence>
<protein>
    <recommendedName>
        <fullName evidence="4">Glucans biosynthesis glucosyltransferase H</fullName>
    </recommendedName>
</protein>
<evidence type="ECO:0000256" key="5">
    <source>
        <dbReference type="ARBA" id="ARBA00022475"/>
    </source>
</evidence>
<dbReference type="Gene3D" id="3.90.550.10">
    <property type="entry name" value="Spore Coat Polysaccharide Biosynthesis Protein SpsA, Chain A"/>
    <property type="match status" value="1"/>
</dbReference>
<feature type="transmembrane region" description="Helical" evidence="12">
    <location>
        <begin position="12"/>
        <end position="34"/>
    </location>
</feature>
<comment type="subcellular location">
    <subcellularLocation>
        <location evidence="1">Cell inner membrane</location>
        <topology evidence="1">Multi-pass membrane protein</topology>
    </subcellularLocation>
</comment>
<feature type="transmembrane region" description="Helical" evidence="12">
    <location>
        <begin position="46"/>
        <end position="71"/>
    </location>
</feature>
<dbReference type="NCBIfam" id="NF003962">
    <property type="entry name" value="PRK05454.2-5"/>
    <property type="match status" value="1"/>
</dbReference>
<dbReference type="EMBL" id="VWOX01000002">
    <property type="protein sequence ID" value="KAA5546152.1"/>
    <property type="molecule type" value="Genomic_DNA"/>
</dbReference>
<keyword evidence="6" id="KW-0997">Cell inner membrane</keyword>
<evidence type="ECO:0000256" key="11">
    <source>
        <dbReference type="ARBA" id="ARBA00023136"/>
    </source>
</evidence>
<name>A0A5M6DIU8_9BACT</name>
<gene>
    <name evidence="14" type="primary">mdoH</name>
    <name evidence="14" type="ORF">FYK55_04450</name>
</gene>
<keyword evidence="7" id="KW-0328">Glycosyltransferase</keyword>
<evidence type="ECO:0000259" key="13">
    <source>
        <dbReference type="Pfam" id="PF13632"/>
    </source>
</evidence>
<evidence type="ECO:0000256" key="3">
    <source>
        <dbReference type="ARBA" id="ARBA00009337"/>
    </source>
</evidence>
<dbReference type="PANTHER" id="PTHR43867:SF5">
    <property type="entry name" value="GLUCANS BIOSYNTHESIS GLUCOSYLTRANSFERASE H"/>
    <property type="match status" value="1"/>
</dbReference>
<feature type="transmembrane region" description="Helical" evidence="12">
    <location>
        <begin position="407"/>
        <end position="432"/>
    </location>
</feature>
<evidence type="ECO:0000256" key="1">
    <source>
        <dbReference type="ARBA" id="ARBA00004429"/>
    </source>
</evidence>
<dbReference type="InterPro" id="IPR050321">
    <property type="entry name" value="Glycosyltr_2/OpgH_subfam"/>
</dbReference>
<keyword evidence="10 12" id="KW-1133">Transmembrane helix</keyword>
<evidence type="ECO:0000313" key="15">
    <source>
        <dbReference type="Proteomes" id="UP000324479"/>
    </source>
</evidence>
<accession>A0A5M6DIU8</accession>
<dbReference type="Pfam" id="PF13632">
    <property type="entry name" value="Glyco_trans_2_3"/>
    <property type="match status" value="1"/>
</dbReference>
<keyword evidence="5" id="KW-1003">Cell membrane</keyword>
<comment type="caution">
    <text evidence="14">The sequence shown here is derived from an EMBL/GenBank/DDBJ whole genome shotgun (WGS) entry which is preliminary data.</text>
</comment>
<keyword evidence="8 14" id="KW-0808">Transferase</keyword>